<organism evidence="2 3">
    <name type="scientific">Rosa chinensis</name>
    <name type="common">China rose</name>
    <dbReference type="NCBI Taxonomy" id="74649"/>
    <lineage>
        <taxon>Eukaryota</taxon>
        <taxon>Viridiplantae</taxon>
        <taxon>Streptophyta</taxon>
        <taxon>Embryophyta</taxon>
        <taxon>Tracheophyta</taxon>
        <taxon>Spermatophyta</taxon>
        <taxon>Magnoliopsida</taxon>
        <taxon>eudicotyledons</taxon>
        <taxon>Gunneridae</taxon>
        <taxon>Pentapetalae</taxon>
        <taxon>rosids</taxon>
        <taxon>fabids</taxon>
        <taxon>Rosales</taxon>
        <taxon>Rosaceae</taxon>
        <taxon>Rosoideae</taxon>
        <taxon>Rosoideae incertae sedis</taxon>
        <taxon>Rosa</taxon>
    </lineage>
</organism>
<keyword evidence="3" id="KW-1185">Reference proteome</keyword>
<proteinExistence type="predicted"/>
<reference evidence="2 3" key="1">
    <citation type="journal article" date="2018" name="Nat. Genet.">
        <title>The Rosa genome provides new insights in the design of modern roses.</title>
        <authorList>
            <person name="Bendahmane M."/>
        </authorList>
    </citation>
    <scope>NUCLEOTIDE SEQUENCE [LARGE SCALE GENOMIC DNA]</scope>
    <source>
        <strain evidence="3">cv. Old Blush</strain>
    </source>
</reference>
<feature type="region of interest" description="Disordered" evidence="1">
    <location>
        <begin position="331"/>
        <end position="416"/>
    </location>
</feature>
<sequence>MAPPNKIVIDQEEELNEKVAHTWGTSIGARIRLHTSIHRPLLLQFPNHHVGLGPAPQDSIPADAIAFYGLPSRRPIPVLRRTLGDFNSWGAQNHRAKIGHWPSSIYPAELSWYREARRSGSLERGSMLALVDLPDWAKAIDNVDGTEEGYEEWWAEVSVNCWSQRDDELFAAIFGELKNPYAADIELLARFSEDAARSLPPPGTQPVRASHQAQAGIVIREPPSEGNVPPSGNRAVSAFPATGQSGKQKTVIVEPEIEDSSSDDDNPQTVAAALASKRSRSDSRTDPWEEDEPIADRLVRNWKRTLEFTSHFVHSYNNPCLQVRRWSSRQTGEGFSATGEGTSASQAQAPMDSDNPPPLASITSDVQLVPIPVQVIDDSSPELEERTTPSDAPPEEPIAAHPLAQIAPDPIPGEAA</sequence>
<dbReference type="Proteomes" id="UP000238479">
    <property type="component" value="Chromosome 1"/>
</dbReference>
<comment type="caution">
    <text evidence="2">The sequence shown here is derived from an EMBL/GenBank/DDBJ whole genome shotgun (WGS) entry which is preliminary data.</text>
</comment>
<gene>
    <name evidence="2" type="ORF">RchiOBHm_Chr1g0375511</name>
</gene>
<feature type="region of interest" description="Disordered" evidence="1">
    <location>
        <begin position="221"/>
        <end position="249"/>
    </location>
</feature>
<dbReference type="Gramene" id="PRQ59922">
    <property type="protein sequence ID" value="PRQ59922"/>
    <property type="gene ID" value="RchiOBHm_Chr1g0375511"/>
</dbReference>
<name>A0A2P6SMN0_ROSCH</name>
<protein>
    <submittedName>
        <fullName evidence="2">Uncharacterized protein</fullName>
    </submittedName>
</protein>
<accession>A0A2P6SMN0</accession>
<dbReference type="AlphaFoldDB" id="A0A2P6SMN0"/>
<evidence type="ECO:0000313" key="2">
    <source>
        <dbReference type="EMBL" id="PRQ59922.1"/>
    </source>
</evidence>
<evidence type="ECO:0000313" key="3">
    <source>
        <dbReference type="Proteomes" id="UP000238479"/>
    </source>
</evidence>
<evidence type="ECO:0000256" key="1">
    <source>
        <dbReference type="SAM" id="MobiDB-lite"/>
    </source>
</evidence>
<dbReference type="EMBL" id="PDCK01000039">
    <property type="protein sequence ID" value="PRQ59922.1"/>
    <property type="molecule type" value="Genomic_DNA"/>
</dbReference>
<feature type="compositionally biased region" description="Polar residues" evidence="1">
    <location>
        <begin position="331"/>
        <end position="348"/>
    </location>
</feature>